<keyword evidence="2" id="KW-1185">Reference proteome</keyword>
<evidence type="ECO:0000313" key="2">
    <source>
        <dbReference type="Proteomes" id="UP000814033"/>
    </source>
</evidence>
<gene>
    <name evidence="1" type="ORF">FA95DRAFT_1565108</name>
</gene>
<comment type="caution">
    <text evidence="1">The sequence shown here is derived from an EMBL/GenBank/DDBJ whole genome shotgun (WGS) entry which is preliminary data.</text>
</comment>
<dbReference type="EMBL" id="MU276106">
    <property type="protein sequence ID" value="KAI0041723.1"/>
    <property type="molecule type" value="Genomic_DNA"/>
</dbReference>
<evidence type="ECO:0000313" key="1">
    <source>
        <dbReference type="EMBL" id="KAI0041723.1"/>
    </source>
</evidence>
<reference evidence="1" key="2">
    <citation type="journal article" date="2022" name="New Phytol.">
        <title>Evolutionary transition to the ectomycorrhizal habit in the genomes of a hyperdiverse lineage of mushroom-forming fungi.</title>
        <authorList>
            <person name="Looney B."/>
            <person name="Miyauchi S."/>
            <person name="Morin E."/>
            <person name="Drula E."/>
            <person name="Courty P.E."/>
            <person name="Kohler A."/>
            <person name="Kuo A."/>
            <person name="LaButti K."/>
            <person name="Pangilinan J."/>
            <person name="Lipzen A."/>
            <person name="Riley R."/>
            <person name="Andreopoulos W."/>
            <person name="He G."/>
            <person name="Johnson J."/>
            <person name="Nolan M."/>
            <person name="Tritt A."/>
            <person name="Barry K.W."/>
            <person name="Grigoriev I.V."/>
            <person name="Nagy L.G."/>
            <person name="Hibbett D."/>
            <person name="Henrissat B."/>
            <person name="Matheny P.B."/>
            <person name="Labbe J."/>
            <person name="Martin F.M."/>
        </authorList>
    </citation>
    <scope>NUCLEOTIDE SEQUENCE</scope>
    <source>
        <strain evidence="1">FP105234-sp</strain>
    </source>
</reference>
<name>A0ACB8RDP0_9AGAM</name>
<reference evidence="1" key="1">
    <citation type="submission" date="2021-02" db="EMBL/GenBank/DDBJ databases">
        <authorList>
            <consortium name="DOE Joint Genome Institute"/>
            <person name="Ahrendt S."/>
            <person name="Looney B.P."/>
            <person name="Miyauchi S."/>
            <person name="Morin E."/>
            <person name="Drula E."/>
            <person name="Courty P.E."/>
            <person name="Chicoki N."/>
            <person name="Fauchery L."/>
            <person name="Kohler A."/>
            <person name="Kuo A."/>
            <person name="Labutti K."/>
            <person name="Pangilinan J."/>
            <person name="Lipzen A."/>
            <person name="Riley R."/>
            <person name="Andreopoulos W."/>
            <person name="He G."/>
            <person name="Johnson J."/>
            <person name="Barry K.W."/>
            <person name="Grigoriev I.V."/>
            <person name="Nagy L."/>
            <person name="Hibbett D."/>
            <person name="Henrissat B."/>
            <person name="Matheny P.B."/>
            <person name="Labbe J."/>
            <person name="Martin F."/>
        </authorList>
    </citation>
    <scope>NUCLEOTIDE SEQUENCE</scope>
    <source>
        <strain evidence="1">FP105234-sp</strain>
    </source>
</reference>
<accession>A0ACB8RDP0</accession>
<sequence length="64" mass="6238">MAAQGWLVAQDVLAGLRAPECLPAALSYAAVSSTLPTAAIALIEASTGGPVSQSGRASRAVGGE</sequence>
<protein>
    <submittedName>
        <fullName evidence="1">Uncharacterized protein</fullName>
    </submittedName>
</protein>
<dbReference type="Proteomes" id="UP000814033">
    <property type="component" value="Unassembled WGS sequence"/>
</dbReference>
<organism evidence="1 2">
    <name type="scientific">Auriscalpium vulgare</name>
    <dbReference type="NCBI Taxonomy" id="40419"/>
    <lineage>
        <taxon>Eukaryota</taxon>
        <taxon>Fungi</taxon>
        <taxon>Dikarya</taxon>
        <taxon>Basidiomycota</taxon>
        <taxon>Agaricomycotina</taxon>
        <taxon>Agaricomycetes</taxon>
        <taxon>Russulales</taxon>
        <taxon>Auriscalpiaceae</taxon>
        <taxon>Auriscalpium</taxon>
    </lineage>
</organism>
<proteinExistence type="predicted"/>